<dbReference type="Pfam" id="PF08447">
    <property type="entry name" value="PAS_3"/>
    <property type="match status" value="1"/>
</dbReference>
<dbReference type="NCBIfam" id="TIGR00229">
    <property type="entry name" value="sensory_box"/>
    <property type="match status" value="1"/>
</dbReference>
<evidence type="ECO:0000256" key="8">
    <source>
        <dbReference type="ARBA" id="ARBA00022777"/>
    </source>
</evidence>
<dbReference type="Pfam" id="PF13493">
    <property type="entry name" value="DUF4118"/>
    <property type="match status" value="1"/>
</dbReference>
<dbReference type="InterPro" id="IPR000700">
    <property type="entry name" value="PAS-assoc_C"/>
</dbReference>
<dbReference type="SUPFAM" id="SSF47384">
    <property type="entry name" value="Homodimeric domain of signal transducing histidine kinase"/>
    <property type="match status" value="1"/>
</dbReference>
<evidence type="ECO:0000256" key="2">
    <source>
        <dbReference type="ARBA" id="ARBA00004141"/>
    </source>
</evidence>
<keyword evidence="7" id="KW-0547">Nucleotide-binding</keyword>
<dbReference type="PROSITE" id="PS50112">
    <property type="entry name" value="PAS"/>
    <property type="match status" value="1"/>
</dbReference>
<evidence type="ECO:0000259" key="16">
    <source>
        <dbReference type="PROSITE" id="PS50113"/>
    </source>
</evidence>
<dbReference type="InterPro" id="IPR003661">
    <property type="entry name" value="HisK_dim/P_dom"/>
</dbReference>
<dbReference type="InterPro" id="IPR004358">
    <property type="entry name" value="Sig_transdc_His_kin-like_C"/>
</dbReference>
<dbReference type="SMART" id="SM00086">
    <property type="entry name" value="PAC"/>
    <property type="match status" value="1"/>
</dbReference>
<name>A0ABM9I241_9GAMM</name>
<dbReference type="SUPFAM" id="SSF55785">
    <property type="entry name" value="PYP-like sensor domain (PAS domain)"/>
    <property type="match status" value="1"/>
</dbReference>
<evidence type="ECO:0000256" key="7">
    <source>
        <dbReference type="ARBA" id="ARBA00022741"/>
    </source>
</evidence>
<dbReference type="SMART" id="SM00387">
    <property type="entry name" value="HATPase_c"/>
    <property type="match status" value="1"/>
</dbReference>
<comment type="subcellular location">
    <subcellularLocation>
        <location evidence="2">Membrane</location>
        <topology evidence="2">Multi-pass membrane protein</topology>
    </subcellularLocation>
</comment>
<keyword evidence="5 17" id="KW-0808">Transferase</keyword>
<dbReference type="InterPro" id="IPR000014">
    <property type="entry name" value="PAS"/>
</dbReference>
<dbReference type="PANTHER" id="PTHR43547:SF2">
    <property type="entry name" value="HYBRID SIGNAL TRANSDUCTION HISTIDINE KINASE C"/>
    <property type="match status" value="1"/>
</dbReference>
<dbReference type="PANTHER" id="PTHR43547">
    <property type="entry name" value="TWO-COMPONENT HISTIDINE KINASE"/>
    <property type="match status" value="1"/>
</dbReference>
<keyword evidence="4" id="KW-0597">Phosphoprotein</keyword>
<dbReference type="Pfam" id="PF02518">
    <property type="entry name" value="HATPase_c"/>
    <property type="match status" value="1"/>
</dbReference>
<evidence type="ECO:0000256" key="10">
    <source>
        <dbReference type="ARBA" id="ARBA00022989"/>
    </source>
</evidence>
<dbReference type="GO" id="GO:0004673">
    <property type="term" value="F:protein histidine kinase activity"/>
    <property type="evidence" value="ECO:0007669"/>
    <property type="project" value="UniProtKB-EC"/>
</dbReference>
<keyword evidence="11" id="KW-0902">Two-component regulatory system</keyword>
<keyword evidence="12 13" id="KW-0472">Membrane</keyword>
<keyword evidence="9" id="KW-0067">ATP-binding</keyword>
<dbReference type="Gene3D" id="1.10.287.130">
    <property type="match status" value="1"/>
</dbReference>
<evidence type="ECO:0000256" key="9">
    <source>
        <dbReference type="ARBA" id="ARBA00022840"/>
    </source>
</evidence>
<evidence type="ECO:0000256" key="4">
    <source>
        <dbReference type="ARBA" id="ARBA00022553"/>
    </source>
</evidence>
<dbReference type="CDD" id="cd00082">
    <property type="entry name" value="HisKA"/>
    <property type="match status" value="1"/>
</dbReference>
<organism evidence="17 18">
    <name type="scientific">Methylocaldum szegediense</name>
    <dbReference type="NCBI Taxonomy" id="73780"/>
    <lineage>
        <taxon>Bacteria</taxon>
        <taxon>Pseudomonadati</taxon>
        <taxon>Pseudomonadota</taxon>
        <taxon>Gammaproteobacteria</taxon>
        <taxon>Methylococcales</taxon>
        <taxon>Methylococcaceae</taxon>
        <taxon>Methylocaldum</taxon>
    </lineage>
</organism>
<accession>A0ABM9I241</accession>
<sequence length="506" mass="56077">MTIFGTSAVSLLLAFSGPVFEGSPPLLLFLVVVMPAAWLGGFVPGFFATALSTLVGLCLLVEPGYSLSVAETAEKLRLLLLFSVGTLVSLVIDRLKKAEARAMSAAIDREKQLKTEIIERWETEQKLKDEETFARKVLMSSLNGLYIYDLRTGTDTFINGQYTRLTGYTLDDLAAIRGNRFFALFHPEDQARVAAHLDNLARMADGEVLEIEYRFKTADGRWIWCLSRDSVFSRDPDGTVRQCIGAFLDITERKQAEEALRESDRRKDEFLAMLGHELRNPLAPIRNAVTVMKRIGLPHPKLAWARDVIDRQVNQLAHLVDDLLDVSRIVQGKITLHKATVEMHKVIDLALETSRPLIEARRHELNLTVPEDPLPLNADVIRLAQVVSNLLNNAAKYTPEGGKIWLTVARKNGDAIVSVRDTGEGIPKNLLPKLFKLFTQAERTLDRAQGGLGLGLTIVQKIVELHGGWVEAKSDGPGKGSEFIVCLPVCQALVGTADGVKRQQSR</sequence>
<evidence type="ECO:0000256" key="3">
    <source>
        <dbReference type="ARBA" id="ARBA00012438"/>
    </source>
</evidence>
<dbReference type="InterPro" id="IPR036890">
    <property type="entry name" value="HATPase_C_sf"/>
</dbReference>
<dbReference type="Gene3D" id="3.30.565.10">
    <property type="entry name" value="Histidine kinase-like ATPase, C-terminal domain"/>
    <property type="match status" value="1"/>
</dbReference>
<gene>
    <name evidence="17" type="ORF">MSZNOR_2295</name>
</gene>
<evidence type="ECO:0000256" key="12">
    <source>
        <dbReference type="ARBA" id="ARBA00023136"/>
    </source>
</evidence>
<evidence type="ECO:0000256" key="13">
    <source>
        <dbReference type="SAM" id="Phobius"/>
    </source>
</evidence>
<evidence type="ECO:0000313" key="18">
    <source>
        <dbReference type="Proteomes" id="UP001162030"/>
    </source>
</evidence>
<evidence type="ECO:0000256" key="11">
    <source>
        <dbReference type="ARBA" id="ARBA00023012"/>
    </source>
</evidence>
<dbReference type="PROSITE" id="PS50109">
    <property type="entry name" value="HIS_KIN"/>
    <property type="match status" value="1"/>
</dbReference>
<dbReference type="Gene3D" id="1.20.120.620">
    <property type="entry name" value="Backbone structure of the membrane domain of e. Coli histidine kinase receptor kdpd"/>
    <property type="match status" value="1"/>
</dbReference>
<keyword evidence="10 13" id="KW-1133">Transmembrane helix</keyword>
<dbReference type="PROSITE" id="PS50113">
    <property type="entry name" value="PAC"/>
    <property type="match status" value="1"/>
</dbReference>
<proteinExistence type="predicted"/>
<dbReference type="CDD" id="cd00130">
    <property type="entry name" value="PAS"/>
    <property type="match status" value="1"/>
</dbReference>
<dbReference type="Gene3D" id="3.30.450.20">
    <property type="entry name" value="PAS domain"/>
    <property type="match status" value="1"/>
</dbReference>
<dbReference type="InterPro" id="IPR025201">
    <property type="entry name" value="KdpD_TM"/>
</dbReference>
<dbReference type="InterPro" id="IPR005467">
    <property type="entry name" value="His_kinase_dom"/>
</dbReference>
<dbReference type="SUPFAM" id="SSF55874">
    <property type="entry name" value="ATPase domain of HSP90 chaperone/DNA topoisomerase II/histidine kinase"/>
    <property type="match status" value="1"/>
</dbReference>
<evidence type="ECO:0000259" key="14">
    <source>
        <dbReference type="PROSITE" id="PS50109"/>
    </source>
</evidence>
<dbReference type="InterPro" id="IPR003594">
    <property type="entry name" value="HATPase_dom"/>
</dbReference>
<dbReference type="InterPro" id="IPR001610">
    <property type="entry name" value="PAC"/>
</dbReference>
<protein>
    <recommendedName>
        <fullName evidence="3">histidine kinase</fullName>
        <ecNumber evidence="3">2.7.13.3</ecNumber>
    </recommendedName>
</protein>
<feature type="domain" description="Histidine kinase" evidence="14">
    <location>
        <begin position="273"/>
        <end position="491"/>
    </location>
</feature>
<evidence type="ECO:0000256" key="6">
    <source>
        <dbReference type="ARBA" id="ARBA00022692"/>
    </source>
</evidence>
<evidence type="ECO:0000313" key="17">
    <source>
        <dbReference type="EMBL" id="CAI8839166.1"/>
    </source>
</evidence>
<feature type="transmembrane region" description="Helical" evidence="13">
    <location>
        <begin position="50"/>
        <end position="70"/>
    </location>
</feature>
<feature type="domain" description="PAC" evidence="16">
    <location>
        <begin position="209"/>
        <end position="262"/>
    </location>
</feature>
<dbReference type="SMART" id="SM00388">
    <property type="entry name" value="HisKA"/>
    <property type="match status" value="1"/>
</dbReference>
<dbReference type="Pfam" id="PF00512">
    <property type="entry name" value="HisKA"/>
    <property type="match status" value="1"/>
</dbReference>
<dbReference type="PRINTS" id="PR00344">
    <property type="entry name" value="BCTRLSENSOR"/>
</dbReference>
<dbReference type="EC" id="2.7.13.3" evidence="3"/>
<keyword evidence="6 13" id="KW-0812">Transmembrane</keyword>
<dbReference type="EMBL" id="OX458333">
    <property type="protein sequence ID" value="CAI8839166.1"/>
    <property type="molecule type" value="Genomic_DNA"/>
</dbReference>
<feature type="domain" description="PAS" evidence="15">
    <location>
        <begin position="130"/>
        <end position="204"/>
    </location>
</feature>
<evidence type="ECO:0000256" key="1">
    <source>
        <dbReference type="ARBA" id="ARBA00000085"/>
    </source>
</evidence>
<evidence type="ECO:0000256" key="5">
    <source>
        <dbReference type="ARBA" id="ARBA00022679"/>
    </source>
</evidence>
<keyword evidence="8 17" id="KW-0418">Kinase</keyword>
<reference evidence="17 18" key="1">
    <citation type="submission" date="2023-03" db="EMBL/GenBank/DDBJ databases">
        <authorList>
            <person name="Pearce D."/>
        </authorList>
    </citation>
    <scope>NUCLEOTIDE SEQUENCE [LARGE SCALE GENOMIC DNA]</scope>
    <source>
        <strain evidence="17">Msz</strain>
    </source>
</reference>
<dbReference type="InterPro" id="IPR036097">
    <property type="entry name" value="HisK_dim/P_sf"/>
</dbReference>
<dbReference type="InterPro" id="IPR038318">
    <property type="entry name" value="KdpD_sf"/>
</dbReference>
<dbReference type="InterPro" id="IPR013655">
    <property type="entry name" value="PAS_fold_3"/>
</dbReference>
<evidence type="ECO:0000259" key="15">
    <source>
        <dbReference type="PROSITE" id="PS50112"/>
    </source>
</evidence>
<keyword evidence="18" id="KW-1185">Reference proteome</keyword>
<dbReference type="Proteomes" id="UP001162030">
    <property type="component" value="Chromosome"/>
</dbReference>
<comment type="catalytic activity">
    <reaction evidence="1">
        <text>ATP + protein L-histidine = ADP + protein N-phospho-L-histidine.</text>
        <dbReference type="EC" id="2.7.13.3"/>
    </reaction>
</comment>
<dbReference type="InterPro" id="IPR035965">
    <property type="entry name" value="PAS-like_dom_sf"/>
</dbReference>